<sequence length="216" mass="22958">MSYLPDFSVLLKSGSRVVREGAEYVIEDRLVGVVTAPSGQIVGCDPLTDAREVLPFIVTVPPGRYELRAWVASIHQGISGTDIRTVALQLVVSAQPTMRWELAVTEGQDLADLGPDGFFGYPVDAGVGTLADLVAVRALADWDFDRLDDVYIPPQVPAAPAPIDAITDEATEANVITVSSGWGDGVYPTFVGRAADGHVTAFVTDFMVIPESAAKV</sequence>
<gene>
    <name evidence="1" type="ORF">BKA14_005874</name>
</gene>
<dbReference type="InterPro" id="IPR025335">
    <property type="entry name" value="DUF4241"/>
</dbReference>
<accession>A0A7W7G690</accession>
<dbReference type="EMBL" id="JACHMF010000001">
    <property type="protein sequence ID" value="MBB4695726.1"/>
    <property type="molecule type" value="Genomic_DNA"/>
</dbReference>
<organism evidence="1 2">
    <name type="scientific">Paractinoplanes abujensis</name>
    <dbReference type="NCBI Taxonomy" id="882441"/>
    <lineage>
        <taxon>Bacteria</taxon>
        <taxon>Bacillati</taxon>
        <taxon>Actinomycetota</taxon>
        <taxon>Actinomycetes</taxon>
        <taxon>Micromonosporales</taxon>
        <taxon>Micromonosporaceae</taxon>
        <taxon>Paractinoplanes</taxon>
    </lineage>
</organism>
<dbReference type="AlphaFoldDB" id="A0A7W7G690"/>
<proteinExistence type="predicted"/>
<dbReference type="Proteomes" id="UP000542742">
    <property type="component" value="Unassembled WGS sequence"/>
</dbReference>
<reference evidence="1 2" key="1">
    <citation type="submission" date="2020-08" db="EMBL/GenBank/DDBJ databases">
        <title>Sequencing the genomes of 1000 actinobacteria strains.</title>
        <authorList>
            <person name="Klenk H.-P."/>
        </authorList>
    </citation>
    <scope>NUCLEOTIDE SEQUENCE [LARGE SCALE GENOMIC DNA]</scope>
    <source>
        <strain evidence="1 2">DSM 45518</strain>
    </source>
</reference>
<dbReference type="Pfam" id="PF14025">
    <property type="entry name" value="DUF4241"/>
    <property type="match status" value="1"/>
</dbReference>
<protein>
    <recommendedName>
        <fullName evidence="3">DUF4241 domain-containing protein</fullName>
    </recommendedName>
</protein>
<dbReference type="RefSeq" id="WP_184954041.1">
    <property type="nucleotide sequence ID" value="NZ_BOMC01000067.1"/>
</dbReference>
<comment type="caution">
    <text evidence="1">The sequence shown here is derived from an EMBL/GenBank/DDBJ whole genome shotgun (WGS) entry which is preliminary data.</text>
</comment>
<name>A0A7W7G690_9ACTN</name>
<evidence type="ECO:0000313" key="2">
    <source>
        <dbReference type="Proteomes" id="UP000542742"/>
    </source>
</evidence>
<evidence type="ECO:0008006" key="3">
    <source>
        <dbReference type="Google" id="ProtNLM"/>
    </source>
</evidence>
<evidence type="ECO:0000313" key="1">
    <source>
        <dbReference type="EMBL" id="MBB4695726.1"/>
    </source>
</evidence>
<keyword evidence="2" id="KW-1185">Reference proteome</keyword>